<dbReference type="PANTHER" id="PTHR48261:SF2">
    <property type="entry name" value="ACETYLGLUCOSAMINYLTRANSFERASE"/>
    <property type="match status" value="1"/>
</dbReference>
<dbReference type="GO" id="GO:0016020">
    <property type="term" value="C:membrane"/>
    <property type="evidence" value="ECO:0007669"/>
    <property type="project" value="UniProtKB-SubCell"/>
</dbReference>
<dbReference type="Gene3D" id="3.90.550.10">
    <property type="entry name" value="Spore Coat Polysaccharide Biosynthesis Protein SpsA, Chain A"/>
    <property type="match status" value="1"/>
</dbReference>
<keyword evidence="7" id="KW-1185">Reference proteome</keyword>
<dbReference type="EMBL" id="PJQM01000268">
    <property type="protein sequence ID" value="RCI05935.1"/>
    <property type="molecule type" value="Genomic_DNA"/>
</dbReference>
<evidence type="ECO:0000259" key="5">
    <source>
        <dbReference type="Pfam" id="PF09258"/>
    </source>
</evidence>
<sequence>FLRKLRLGKHVKVVQHGHFKSVNNKFNPIQGITTDAVFLANENTSTSLEEIEFGFQVWQKNMDSLVGYQPYSHKTIGKKNYQFFSSSYAGSYSMVSSNAMFMKSDFLHAYSCLLSEQVHHFVDQHPECADIAINMLVSGMTGVAPVLVDGFSLPNTNAPLLGSQCIEGLVRFFNGQNTLVFNNQIIKGIV</sequence>
<dbReference type="OrthoDB" id="2014201at2759"/>
<feature type="domain" description="Glycosyl transferase 64" evidence="5">
    <location>
        <begin position="14"/>
        <end position="148"/>
    </location>
</feature>
<protein>
    <recommendedName>
        <fullName evidence="5">Glycosyl transferase 64 domain-containing protein</fullName>
    </recommendedName>
</protein>
<dbReference type="InterPro" id="IPR004263">
    <property type="entry name" value="Exostosin"/>
</dbReference>
<comment type="subcellular location">
    <subcellularLocation>
        <location evidence="1">Membrane</location>
    </subcellularLocation>
</comment>
<dbReference type="InterPro" id="IPR015338">
    <property type="entry name" value="GT64_dom"/>
</dbReference>
<dbReference type="Proteomes" id="UP000253551">
    <property type="component" value="Unassembled WGS sequence"/>
</dbReference>
<dbReference type="GO" id="GO:0016757">
    <property type="term" value="F:glycosyltransferase activity"/>
    <property type="evidence" value="ECO:0007669"/>
    <property type="project" value="InterPro"/>
</dbReference>
<keyword evidence="3" id="KW-0472">Membrane</keyword>
<evidence type="ECO:0000256" key="3">
    <source>
        <dbReference type="ARBA" id="ARBA00023136"/>
    </source>
</evidence>
<evidence type="ECO:0000313" key="7">
    <source>
        <dbReference type="Proteomes" id="UP000253551"/>
    </source>
</evidence>
<dbReference type="Pfam" id="PF09258">
    <property type="entry name" value="Glyco_transf_64"/>
    <property type="match status" value="1"/>
</dbReference>
<evidence type="ECO:0000256" key="1">
    <source>
        <dbReference type="ARBA" id="ARBA00004370"/>
    </source>
</evidence>
<dbReference type="STRING" id="4846.A0A367KUR1"/>
<name>A0A367KUR1_RHIST</name>
<keyword evidence="2" id="KW-0808">Transferase</keyword>
<dbReference type="AlphaFoldDB" id="A0A367KUR1"/>
<evidence type="ECO:0000313" key="6">
    <source>
        <dbReference type="EMBL" id="RCI05935.1"/>
    </source>
</evidence>
<keyword evidence="4" id="KW-1015">Disulfide bond</keyword>
<evidence type="ECO:0000256" key="4">
    <source>
        <dbReference type="ARBA" id="ARBA00023157"/>
    </source>
</evidence>
<gene>
    <name evidence="6" type="ORF">CU098_005444</name>
</gene>
<comment type="caution">
    <text evidence="6">The sequence shown here is derived from an EMBL/GenBank/DDBJ whole genome shotgun (WGS) entry which is preliminary data.</text>
</comment>
<dbReference type="InterPro" id="IPR029044">
    <property type="entry name" value="Nucleotide-diphossugar_trans"/>
</dbReference>
<accession>A0A367KUR1</accession>
<organism evidence="6 7">
    <name type="scientific">Rhizopus stolonifer</name>
    <name type="common">Rhizopus nigricans</name>
    <dbReference type="NCBI Taxonomy" id="4846"/>
    <lineage>
        <taxon>Eukaryota</taxon>
        <taxon>Fungi</taxon>
        <taxon>Fungi incertae sedis</taxon>
        <taxon>Mucoromycota</taxon>
        <taxon>Mucoromycotina</taxon>
        <taxon>Mucoromycetes</taxon>
        <taxon>Mucorales</taxon>
        <taxon>Mucorineae</taxon>
        <taxon>Rhizopodaceae</taxon>
        <taxon>Rhizopus</taxon>
    </lineage>
</organism>
<dbReference type="PANTHER" id="PTHR48261">
    <property type="entry name" value="ACETYLGLUCOSAMINYLTRANSFERASE"/>
    <property type="match status" value="1"/>
</dbReference>
<reference evidence="6 7" key="1">
    <citation type="journal article" date="2018" name="G3 (Bethesda)">
        <title>Phylogenetic and Phylogenomic Definition of Rhizopus Species.</title>
        <authorList>
            <person name="Gryganskyi A.P."/>
            <person name="Golan J."/>
            <person name="Dolatabadi S."/>
            <person name="Mondo S."/>
            <person name="Robb S."/>
            <person name="Idnurm A."/>
            <person name="Muszewska A."/>
            <person name="Steczkiewicz K."/>
            <person name="Masonjones S."/>
            <person name="Liao H.L."/>
            <person name="Gajdeczka M.T."/>
            <person name="Anike F."/>
            <person name="Vuek A."/>
            <person name="Anishchenko I.M."/>
            <person name="Voigt K."/>
            <person name="de Hoog G.S."/>
            <person name="Smith M.E."/>
            <person name="Heitman J."/>
            <person name="Vilgalys R."/>
            <person name="Stajich J.E."/>
        </authorList>
    </citation>
    <scope>NUCLEOTIDE SEQUENCE [LARGE SCALE GENOMIC DNA]</scope>
    <source>
        <strain evidence="6 7">LSU 92-RS-03</strain>
    </source>
</reference>
<proteinExistence type="predicted"/>
<feature type="non-terminal residue" evidence="6">
    <location>
        <position position="1"/>
    </location>
</feature>
<evidence type="ECO:0000256" key="2">
    <source>
        <dbReference type="ARBA" id="ARBA00022679"/>
    </source>
</evidence>